<evidence type="ECO:0000313" key="3">
    <source>
        <dbReference type="Proteomes" id="UP000272400"/>
    </source>
</evidence>
<feature type="region of interest" description="Disordered" evidence="1">
    <location>
        <begin position="263"/>
        <end position="296"/>
    </location>
</feature>
<proteinExistence type="predicted"/>
<evidence type="ECO:0000256" key="1">
    <source>
        <dbReference type="SAM" id="MobiDB-lite"/>
    </source>
</evidence>
<protein>
    <submittedName>
        <fullName evidence="2">Uncharacterized protein</fullName>
    </submittedName>
</protein>
<feature type="compositionally biased region" description="Low complexity" evidence="1">
    <location>
        <begin position="521"/>
        <end position="548"/>
    </location>
</feature>
<dbReference type="Proteomes" id="UP000272400">
    <property type="component" value="Unassembled WGS sequence"/>
</dbReference>
<feature type="region of interest" description="Disordered" evidence="1">
    <location>
        <begin position="509"/>
        <end position="610"/>
    </location>
</feature>
<dbReference type="EMBL" id="RJKE01000001">
    <property type="protein sequence ID" value="ROO89937.1"/>
    <property type="molecule type" value="Genomic_DNA"/>
</dbReference>
<feature type="compositionally biased region" description="Low complexity" evidence="1">
    <location>
        <begin position="162"/>
        <end position="172"/>
    </location>
</feature>
<comment type="caution">
    <text evidence="2">The sequence shown here is derived from an EMBL/GenBank/DDBJ whole genome shotgun (WGS) entry which is preliminary data.</text>
</comment>
<gene>
    <name evidence="2" type="ORF">EDD29_7648</name>
</gene>
<keyword evidence="3" id="KW-1185">Reference proteome</keyword>
<feature type="compositionally biased region" description="Basic and acidic residues" evidence="1">
    <location>
        <begin position="192"/>
        <end position="222"/>
    </location>
</feature>
<dbReference type="AlphaFoldDB" id="A0A3N1D8R4"/>
<organism evidence="2 3">
    <name type="scientific">Actinocorallia herbida</name>
    <dbReference type="NCBI Taxonomy" id="58109"/>
    <lineage>
        <taxon>Bacteria</taxon>
        <taxon>Bacillati</taxon>
        <taxon>Actinomycetota</taxon>
        <taxon>Actinomycetes</taxon>
        <taxon>Streptosporangiales</taxon>
        <taxon>Thermomonosporaceae</taxon>
        <taxon>Actinocorallia</taxon>
    </lineage>
</organism>
<name>A0A3N1D8R4_9ACTN</name>
<accession>A0A3N1D8R4</accession>
<feature type="compositionally biased region" description="Basic residues" evidence="1">
    <location>
        <begin position="106"/>
        <end position="115"/>
    </location>
</feature>
<feature type="compositionally biased region" description="Basic and acidic residues" evidence="1">
    <location>
        <begin position="63"/>
        <end position="77"/>
    </location>
</feature>
<reference evidence="2 3" key="1">
    <citation type="submission" date="2018-11" db="EMBL/GenBank/DDBJ databases">
        <title>Sequencing the genomes of 1000 actinobacteria strains.</title>
        <authorList>
            <person name="Klenk H.-P."/>
        </authorList>
    </citation>
    <scope>NUCLEOTIDE SEQUENCE [LARGE SCALE GENOMIC DNA]</scope>
    <source>
        <strain evidence="2 3">DSM 44254</strain>
    </source>
</reference>
<feature type="region of interest" description="Disordered" evidence="1">
    <location>
        <begin position="1"/>
        <end position="245"/>
    </location>
</feature>
<feature type="compositionally biased region" description="Low complexity" evidence="1">
    <location>
        <begin position="561"/>
        <end position="570"/>
    </location>
</feature>
<feature type="compositionally biased region" description="Basic and acidic residues" evidence="1">
    <location>
        <begin position="118"/>
        <end position="135"/>
    </location>
</feature>
<sequence length="786" mass="82621">MNKPCSRAQGLRPRARPHDSRTPMIVAPSTPPVEGASLFPTPRHEAQRVSRRASHQAGSPEQAQRDETRSGKTRHDPNGFPLPAPGGLGTRPRNPLTTTKSAPRPTRARPHRATTTRRGLEARSEASPHRPRETWSSRAYRKARTPTRPAAAGSGRVPSESAPRGRVPGGARHAARPAPIPGTARTGPGTERPGDPDTRARSSVSHAEDTRHGNEGRSEARPRTPAAHPASLIPRPAPHGSRFHAGPCLARAAPRARLRACPTRHRGFMPGPGRTSRRARRGTPGVPADRDPSRTSVLWAHPPRRRARRAAGGIEWPGYLWAAVAARDTRAAAGALSAGLTGKEEGASGDARGGARGVREVWARRVGGGVGWWVGRCAGGWWGRWLSFLGVWAWGSRAYVVLAEGLPGLGLPVLPSRVFRAVHPDSSLPAWPWASPRCSLACSAPRRASRRAGQRRRTSLRLSSLCGACAHGWRGRRSVRWWGALTSCPSPPTPRTRAARLLAGWLSSPRGFQATEPPASPVSHPVHSDEPPATSTSRASASSRCSPPRGRPHLDPQGGLPAPRVPCARAPAPPRFTRLEFRSSSRGAPPLAPPPLGSRAPRAPESRVSRPSGLAFRALRARGIGSQERQGARSLALRALPGEPEAPRWASCLVRSVPGRARRVARPGVGVGLRPARRPWTCRACAFPVRGMGGHAPSGGGPGVFGVAEGGVRSGRPVRGPGVLGAVELVARVVGSALCGVRVGGFAGGGGGGGGCVGVVWWGLGCVVEHLGGGYGGFGGRGGGGF</sequence>
<evidence type="ECO:0000313" key="2">
    <source>
        <dbReference type="EMBL" id="ROO89937.1"/>
    </source>
</evidence>